<protein>
    <submittedName>
        <fullName evidence="5">Transmembrane protein</fullName>
    </submittedName>
</protein>
<feature type="transmembrane region" description="Helical" evidence="2">
    <location>
        <begin position="47"/>
        <end position="67"/>
    </location>
</feature>
<accession>A0A3P8BZ57</accession>
<keyword evidence="2" id="KW-0472">Membrane</keyword>
<dbReference type="WBParaSite" id="HPBE_0001839101-mRNA-1">
    <property type="protein sequence ID" value="HPBE_0001839101-mRNA-1"/>
    <property type="gene ID" value="HPBE_0001839101"/>
</dbReference>
<evidence type="ECO:0000256" key="2">
    <source>
        <dbReference type="SAM" id="Phobius"/>
    </source>
</evidence>
<name>A0A183G901_HELPZ</name>
<accession>A0A183G901</accession>
<evidence type="ECO:0000313" key="3">
    <source>
        <dbReference type="EMBL" id="VDP11424.1"/>
    </source>
</evidence>
<gene>
    <name evidence="3" type="ORF">HPBE_LOCUS18390</name>
</gene>
<keyword evidence="4" id="KW-1185">Reference proteome</keyword>
<evidence type="ECO:0000313" key="4">
    <source>
        <dbReference type="Proteomes" id="UP000050761"/>
    </source>
</evidence>
<dbReference type="EMBL" id="UZAH01030661">
    <property type="protein sequence ID" value="VDP11424.1"/>
    <property type="molecule type" value="Genomic_DNA"/>
</dbReference>
<dbReference type="AlphaFoldDB" id="A0A183G901"/>
<keyword evidence="2" id="KW-0812">Transmembrane</keyword>
<evidence type="ECO:0000313" key="5">
    <source>
        <dbReference type="WBParaSite" id="HPBE_0001839101-mRNA-1"/>
    </source>
</evidence>
<proteinExistence type="predicted"/>
<reference evidence="3 4" key="1">
    <citation type="submission" date="2018-11" db="EMBL/GenBank/DDBJ databases">
        <authorList>
            <consortium name="Pathogen Informatics"/>
        </authorList>
    </citation>
    <scope>NUCLEOTIDE SEQUENCE [LARGE SCALE GENOMIC DNA]</scope>
</reference>
<reference evidence="5" key="2">
    <citation type="submission" date="2019-09" db="UniProtKB">
        <authorList>
            <consortium name="WormBaseParasite"/>
        </authorList>
    </citation>
    <scope>IDENTIFICATION</scope>
</reference>
<dbReference type="Proteomes" id="UP000050761">
    <property type="component" value="Unassembled WGS sequence"/>
</dbReference>
<evidence type="ECO:0000256" key="1">
    <source>
        <dbReference type="SAM" id="MobiDB-lite"/>
    </source>
</evidence>
<keyword evidence="2" id="KW-1133">Transmembrane helix</keyword>
<sequence>MADVDGSFRQMKSTSVPRDRFEQRSPSRFVYREFSHVIYTPPRESPIIPLVAVSLVIALLFAGHHAAHLPS</sequence>
<feature type="region of interest" description="Disordered" evidence="1">
    <location>
        <begin position="1"/>
        <end position="22"/>
    </location>
</feature>
<organism evidence="4 5">
    <name type="scientific">Heligmosomoides polygyrus</name>
    <name type="common">Parasitic roundworm</name>
    <dbReference type="NCBI Taxonomy" id="6339"/>
    <lineage>
        <taxon>Eukaryota</taxon>
        <taxon>Metazoa</taxon>
        <taxon>Ecdysozoa</taxon>
        <taxon>Nematoda</taxon>
        <taxon>Chromadorea</taxon>
        <taxon>Rhabditida</taxon>
        <taxon>Rhabditina</taxon>
        <taxon>Rhabditomorpha</taxon>
        <taxon>Strongyloidea</taxon>
        <taxon>Heligmosomidae</taxon>
        <taxon>Heligmosomoides</taxon>
    </lineage>
</organism>